<accession>Q46MH7</accession>
<dbReference type="SUPFAM" id="SSF54427">
    <property type="entry name" value="NTF2-like"/>
    <property type="match status" value="1"/>
</dbReference>
<dbReference type="KEGG" id="reu:Reut_C6350"/>
<evidence type="ECO:0000259" key="1">
    <source>
        <dbReference type="Pfam" id="PF13577"/>
    </source>
</evidence>
<keyword evidence="2" id="KW-0614">Plasmid</keyword>
<dbReference type="eggNOG" id="ENOG5033JWZ">
    <property type="taxonomic scope" value="Bacteria"/>
</dbReference>
<dbReference type="OrthoDB" id="8964892at2"/>
<geneLocation type="plasmid" evidence="2">
    <name>megaplasmid</name>
</geneLocation>
<protein>
    <recommendedName>
        <fullName evidence="1">SnoaL-like domain-containing protein</fullName>
    </recommendedName>
</protein>
<dbReference type="InterPro" id="IPR037401">
    <property type="entry name" value="SnoaL-like"/>
</dbReference>
<proteinExistence type="predicted"/>
<dbReference type="DNASU" id="3607697"/>
<dbReference type="Pfam" id="PF13577">
    <property type="entry name" value="SnoaL_4"/>
    <property type="match status" value="1"/>
</dbReference>
<dbReference type="AlphaFoldDB" id="Q46MH7"/>
<name>Q46MH7_CUPPJ</name>
<organism evidence="2">
    <name type="scientific">Cupriavidus pinatubonensis (strain JMP 134 / LMG 1197)</name>
    <name type="common">Cupriavidus necator (strain JMP 134)</name>
    <dbReference type="NCBI Taxonomy" id="264198"/>
    <lineage>
        <taxon>Bacteria</taxon>
        <taxon>Pseudomonadati</taxon>
        <taxon>Pseudomonadota</taxon>
        <taxon>Betaproteobacteria</taxon>
        <taxon>Burkholderiales</taxon>
        <taxon>Burkholderiaceae</taxon>
        <taxon>Cupriavidus</taxon>
    </lineage>
</organism>
<gene>
    <name evidence="2" type="ordered locus">Reut_C6350</name>
</gene>
<evidence type="ECO:0000313" key="2">
    <source>
        <dbReference type="EMBL" id="AAZ65653.1"/>
    </source>
</evidence>
<feature type="domain" description="SnoaL-like" evidence="1">
    <location>
        <begin position="56"/>
        <end position="141"/>
    </location>
</feature>
<reference evidence="2" key="1">
    <citation type="submission" date="2005-08" db="EMBL/GenBank/DDBJ databases">
        <title>Complete sequence of a megaplasmid of Ralstonia eutropha JMP134.</title>
        <authorList>
            <person name="Copeland A."/>
            <person name="Lucas S."/>
            <person name="Lapidus A."/>
            <person name="Barry K."/>
            <person name="Detter J.C."/>
            <person name="Glavina T."/>
            <person name="Hammon N."/>
            <person name="Israni S."/>
            <person name="Pitluck S."/>
            <person name="Goltsman E."/>
            <person name="Martinez M."/>
            <person name="Vergez L."/>
            <person name="Larimer F."/>
            <person name="Land M."/>
            <person name="Lykidis A."/>
            <person name="Richardson P."/>
        </authorList>
    </citation>
    <scope>NUCLEOTIDE SEQUENCE [LARGE SCALE GENOMIC DNA]</scope>
    <source>
        <strain evidence="2">JMP134</strain>
        <plasmid evidence="2">megaplasmid</plasmid>
    </source>
</reference>
<dbReference type="Gene3D" id="3.10.450.50">
    <property type="match status" value="1"/>
</dbReference>
<dbReference type="InterPro" id="IPR032710">
    <property type="entry name" value="NTF2-like_dom_sf"/>
</dbReference>
<dbReference type="HOGENOM" id="CLU_1472870_0_0_4"/>
<sequence>MLTPSRFGEAMAPYHTVRPYQPGAFPGGDALPAPHFKVMETMNETEKLSLVIATGQTVIRMYHALDFGDYSVASRCFTPDGIWERAGSALHGQQQILASLNKRSATLFTRHYVTNFVVFEHSGPMAKAAFSLSVYRSDKNAPPTLPVGPAIPAMLADAECELVCNDRGDWLINRLAPVITFAA</sequence>
<dbReference type="EMBL" id="CP000092">
    <property type="protein sequence ID" value="AAZ65653.1"/>
    <property type="molecule type" value="Genomic_DNA"/>
</dbReference>